<sequence>MDAGTVIFEGSQGVLLDEGHGFHPHTTWSTITPRHLVGELDVGLFGRRFEPQQGPEAADQFVGQLGQPDPVAALVEDRMQATAELAFIGHLGQESGPENAADL</sequence>
<organism evidence="1">
    <name type="scientific">bioreactor metagenome</name>
    <dbReference type="NCBI Taxonomy" id="1076179"/>
    <lineage>
        <taxon>unclassified sequences</taxon>
        <taxon>metagenomes</taxon>
        <taxon>ecological metagenomes</taxon>
    </lineage>
</organism>
<reference evidence="1" key="1">
    <citation type="submission" date="2019-08" db="EMBL/GenBank/DDBJ databases">
        <authorList>
            <person name="Kucharzyk K."/>
            <person name="Murdoch R.W."/>
            <person name="Higgins S."/>
            <person name="Loffler F."/>
        </authorList>
    </citation>
    <scope>NUCLEOTIDE SEQUENCE</scope>
</reference>
<proteinExistence type="predicted"/>
<comment type="caution">
    <text evidence="1">The sequence shown here is derived from an EMBL/GenBank/DDBJ whole genome shotgun (WGS) entry which is preliminary data.</text>
</comment>
<dbReference type="AlphaFoldDB" id="A0A645J483"/>
<dbReference type="SUPFAM" id="SSF52540">
    <property type="entry name" value="P-loop containing nucleoside triphosphate hydrolases"/>
    <property type="match status" value="1"/>
</dbReference>
<protein>
    <submittedName>
        <fullName evidence="1">Uncharacterized protein</fullName>
    </submittedName>
</protein>
<evidence type="ECO:0000313" key="1">
    <source>
        <dbReference type="EMBL" id="MPN58441.1"/>
    </source>
</evidence>
<dbReference type="Gene3D" id="3.40.440.10">
    <property type="entry name" value="Adenylosuccinate Synthetase, subunit A, domain 1"/>
    <property type="match status" value="1"/>
</dbReference>
<dbReference type="EMBL" id="VSSQ01131120">
    <property type="protein sequence ID" value="MPN58441.1"/>
    <property type="molecule type" value="Genomic_DNA"/>
</dbReference>
<dbReference type="InterPro" id="IPR042109">
    <property type="entry name" value="Adenylosuccinate_synth_dom1"/>
</dbReference>
<dbReference type="InterPro" id="IPR027417">
    <property type="entry name" value="P-loop_NTPase"/>
</dbReference>
<accession>A0A645J483</accession>
<gene>
    <name evidence="1" type="ORF">SDC9_206146</name>
</gene>
<name>A0A645J483_9ZZZZ</name>